<keyword evidence="2" id="KW-1185">Reference proteome</keyword>
<protein>
    <submittedName>
        <fullName evidence="1">Uncharacterized protein</fullName>
    </submittedName>
</protein>
<dbReference type="Proteomes" id="UP000503405">
    <property type="component" value="Segment"/>
</dbReference>
<evidence type="ECO:0000313" key="1">
    <source>
        <dbReference type="EMBL" id="QIW89778.1"/>
    </source>
</evidence>
<reference evidence="1 2" key="1">
    <citation type="submission" date="2020-03" db="EMBL/GenBank/DDBJ databases">
        <authorList>
            <person name="Skorynina A."/>
            <person name="Kazantseva O."/>
            <person name="Baycher S."/>
            <person name="Piligrimova E."/>
            <person name="Kuliabin V."/>
            <person name="Shadrin A."/>
        </authorList>
    </citation>
    <scope>NUCLEOTIDE SEQUENCE [LARGE SCALE GENOMIC DNA]</scope>
</reference>
<organism evidence="1 2">
    <name type="scientific">Bacillus phage Izhevsk</name>
    <dbReference type="NCBI Taxonomy" id="2724322"/>
    <lineage>
        <taxon>Viruses</taxon>
        <taxon>Duplodnaviria</taxon>
        <taxon>Heunggongvirae</taxon>
        <taxon>Uroviricota</taxon>
        <taxon>Caudoviricetes</taxon>
        <taxon>Joanripponvirinae</taxon>
        <taxon>Tsamsavirus</taxon>
        <taxon>Tsamsavirus izhevsk</taxon>
    </lineage>
</organism>
<gene>
    <name evidence="1" type="ORF">Izhevsk_97</name>
</gene>
<proteinExistence type="predicted"/>
<sequence length="62" mass="7505">MSRFRDIMKSITPEQWRKAILRRKIGEVLTGHKTGWLTDEEAKDHLIKVFEEYQSWVDKDKE</sequence>
<evidence type="ECO:0000313" key="2">
    <source>
        <dbReference type="Proteomes" id="UP000503405"/>
    </source>
</evidence>
<name>A0A6H0X640_9CAUD</name>
<dbReference type="EMBL" id="MT254578">
    <property type="protein sequence ID" value="QIW89778.1"/>
    <property type="molecule type" value="Genomic_DNA"/>
</dbReference>
<accession>A0A6H0X640</accession>